<dbReference type="InterPro" id="IPR006797">
    <property type="entry name" value="PRELI/MSF1_dom"/>
</dbReference>
<dbReference type="Proteomes" id="UP000245942">
    <property type="component" value="Unassembled WGS sequence"/>
</dbReference>
<dbReference type="AlphaFoldDB" id="A0A316TZQ8"/>
<dbReference type="PROSITE" id="PS50904">
    <property type="entry name" value="PRELI_MSF1"/>
    <property type="match status" value="1"/>
</dbReference>
<keyword evidence="3" id="KW-1185">Reference proteome</keyword>
<dbReference type="GO" id="GO:0005758">
    <property type="term" value="C:mitochondrial intermembrane space"/>
    <property type="evidence" value="ECO:0007669"/>
    <property type="project" value="InterPro"/>
</dbReference>
<accession>A0A316TZQ8</accession>
<sequence length="196" mass="21661">MPRIFTNEVSFPYPWVETALGVLHKYPNPCADHVVSVDTIDQQFDEASGKLRLERVLGVRQGAPRWVVKLLSLAEDTYVREVMVIDPAESKVEMTSTNMTLSEYLLAKEYITYTPSPSSSPSGAESRSTVFKQTAKITCELTSKSNSSIMAKAGKKLEDTSFDRYGSNAGKGKEGLMMVLRNLWGEAVAAEQKGKL</sequence>
<dbReference type="InterPro" id="IPR037365">
    <property type="entry name" value="Slowmo/Ups"/>
</dbReference>
<evidence type="ECO:0000259" key="1">
    <source>
        <dbReference type="PROSITE" id="PS50904"/>
    </source>
</evidence>
<dbReference type="OrthoDB" id="407630at2759"/>
<dbReference type="RefSeq" id="XP_025345630.1">
    <property type="nucleotide sequence ID" value="XM_025493275.1"/>
</dbReference>
<evidence type="ECO:0000313" key="2">
    <source>
        <dbReference type="EMBL" id="PWN18470.1"/>
    </source>
</evidence>
<dbReference type="PANTHER" id="PTHR11158">
    <property type="entry name" value="MSF1/PX19 RELATED"/>
    <property type="match status" value="1"/>
</dbReference>
<protein>
    <submittedName>
        <fullName evidence="2">MSF1-domain-containing protein</fullName>
    </submittedName>
</protein>
<reference evidence="2 3" key="1">
    <citation type="journal article" date="2018" name="Mol. Biol. Evol.">
        <title>Broad Genomic Sampling Reveals a Smut Pathogenic Ancestry of the Fungal Clade Ustilaginomycotina.</title>
        <authorList>
            <person name="Kijpornyongpan T."/>
            <person name="Mondo S.J."/>
            <person name="Barry K."/>
            <person name="Sandor L."/>
            <person name="Lee J."/>
            <person name="Lipzen A."/>
            <person name="Pangilinan J."/>
            <person name="LaButti K."/>
            <person name="Hainaut M."/>
            <person name="Henrissat B."/>
            <person name="Grigoriev I.V."/>
            <person name="Spatafora J.W."/>
            <person name="Aime M.C."/>
        </authorList>
    </citation>
    <scope>NUCLEOTIDE SEQUENCE [LARGE SCALE GENOMIC DNA]</scope>
    <source>
        <strain evidence="2 3">MCA 4718</strain>
    </source>
</reference>
<dbReference type="Pfam" id="PF04707">
    <property type="entry name" value="PRELI"/>
    <property type="match status" value="1"/>
</dbReference>
<gene>
    <name evidence="2" type="ORF">BCV69DRAFT_285097</name>
</gene>
<feature type="domain" description="PRELI/MSF1" evidence="1">
    <location>
        <begin position="2"/>
        <end position="188"/>
    </location>
</feature>
<proteinExistence type="predicted"/>
<evidence type="ECO:0000313" key="3">
    <source>
        <dbReference type="Proteomes" id="UP000245942"/>
    </source>
</evidence>
<name>A0A316TZQ8_9BASI</name>
<dbReference type="STRING" id="1684307.A0A316TZQ8"/>
<organism evidence="2 3">
    <name type="scientific">Pseudomicrostroma glucosiphilum</name>
    <dbReference type="NCBI Taxonomy" id="1684307"/>
    <lineage>
        <taxon>Eukaryota</taxon>
        <taxon>Fungi</taxon>
        <taxon>Dikarya</taxon>
        <taxon>Basidiomycota</taxon>
        <taxon>Ustilaginomycotina</taxon>
        <taxon>Exobasidiomycetes</taxon>
        <taxon>Microstromatales</taxon>
        <taxon>Microstromatales incertae sedis</taxon>
        <taxon>Pseudomicrostroma</taxon>
    </lineage>
</organism>
<dbReference type="EMBL" id="KZ819336">
    <property type="protein sequence ID" value="PWN18470.1"/>
    <property type="molecule type" value="Genomic_DNA"/>
</dbReference>
<dbReference type="GeneID" id="37015009"/>